<sequence>MKRFQKKKKANTLCSFFFLFFFRWQLAGAQSHILIFAQTRLGKYVSNSCCDDYRCVQRSTVGSFNVCSQLL</sequence>
<reference evidence="2" key="1">
    <citation type="submission" date="2019-09" db="EMBL/GenBank/DDBJ databases">
        <title>Organ-specific transcriptomic study of the physiology of the cattle tick, Rhipicephalus microplus.</title>
        <authorList>
            <person name="Tirloni L."/>
            <person name="Braz G."/>
            <person name="Gandara A.C.P."/>
            <person name="Sabadin G.A."/>
            <person name="da Silva R.M."/>
            <person name="Guizzo M.G."/>
            <person name="Machado J.A."/>
            <person name="Costa E.P."/>
            <person name="Gomes H.F."/>
            <person name="Moraes J."/>
            <person name="Mota M.B.S."/>
            <person name="Mesquita R.D."/>
            <person name="Alvarenga P.H."/>
            <person name="Alves F."/>
            <person name="Seixas A."/>
            <person name="da Fonseca R.N."/>
            <person name="Fogaca A."/>
            <person name="Logullo C."/>
            <person name="Tanaka A."/>
            <person name="Daffre S."/>
            <person name="Termignoni C."/>
            <person name="Vaz I.S.Jr."/>
            <person name="Oliveira P.L."/>
            <person name="Ribeiro J.M."/>
        </authorList>
    </citation>
    <scope>NUCLEOTIDE SEQUENCE</scope>
    <source>
        <strain evidence="2">Porto Alegre</strain>
    </source>
</reference>
<evidence type="ECO:0000313" key="2">
    <source>
        <dbReference type="EMBL" id="NOV43521.1"/>
    </source>
</evidence>
<keyword evidence="1" id="KW-0732">Signal</keyword>
<proteinExistence type="predicted"/>
<protein>
    <submittedName>
        <fullName evidence="2">Putative secreted protein</fullName>
    </submittedName>
</protein>
<dbReference type="EMBL" id="GHWJ01010784">
    <property type="protein sequence ID" value="NOV43521.1"/>
    <property type="molecule type" value="Transcribed_RNA"/>
</dbReference>
<accession>A0A6M2DEF4</accession>
<evidence type="ECO:0000256" key="1">
    <source>
        <dbReference type="SAM" id="SignalP"/>
    </source>
</evidence>
<organism evidence="2">
    <name type="scientific">Rhipicephalus microplus</name>
    <name type="common">Cattle tick</name>
    <name type="synonym">Boophilus microplus</name>
    <dbReference type="NCBI Taxonomy" id="6941"/>
    <lineage>
        <taxon>Eukaryota</taxon>
        <taxon>Metazoa</taxon>
        <taxon>Ecdysozoa</taxon>
        <taxon>Arthropoda</taxon>
        <taxon>Chelicerata</taxon>
        <taxon>Arachnida</taxon>
        <taxon>Acari</taxon>
        <taxon>Parasitiformes</taxon>
        <taxon>Ixodida</taxon>
        <taxon>Ixodoidea</taxon>
        <taxon>Ixodidae</taxon>
        <taxon>Rhipicephalinae</taxon>
        <taxon>Rhipicephalus</taxon>
        <taxon>Boophilus</taxon>
    </lineage>
</organism>
<feature type="chain" id="PRO_5026782596" evidence="1">
    <location>
        <begin position="30"/>
        <end position="71"/>
    </location>
</feature>
<name>A0A6M2DEF4_RHIMP</name>
<dbReference type="AlphaFoldDB" id="A0A6M2DEF4"/>
<feature type="signal peptide" evidence="1">
    <location>
        <begin position="1"/>
        <end position="29"/>
    </location>
</feature>